<keyword evidence="2" id="KW-1185">Reference proteome</keyword>
<dbReference type="EMBL" id="BOPH01000031">
    <property type="protein sequence ID" value="GIJ67741.1"/>
    <property type="molecule type" value="Genomic_DNA"/>
</dbReference>
<evidence type="ECO:0000313" key="2">
    <source>
        <dbReference type="Proteomes" id="UP000635606"/>
    </source>
</evidence>
<name>A0A8J3ZQ47_9ACTN</name>
<accession>A0A8J3ZQ47</accession>
<comment type="caution">
    <text evidence="1">The sequence shown here is derived from an EMBL/GenBank/DDBJ whole genome shotgun (WGS) entry which is preliminary data.</text>
</comment>
<organism evidence="1 2">
    <name type="scientific">Virgisporangium ochraceum</name>
    <dbReference type="NCBI Taxonomy" id="65505"/>
    <lineage>
        <taxon>Bacteria</taxon>
        <taxon>Bacillati</taxon>
        <taxon>Actinomycetota</taxon>
        <taxon>Actinomycetes</taxon>
        <taxon>Micromonosporales</taxon>
        <taxon>Micromonosporaceae</taxon>
        <taxon>Virgisporangium</taxon>
    </lineage>
</organism>
<dbReference type="RefSeq" id="WP_203927690.1">
    <property type="nucleotide sequence ID" value="NZ_BOPH01000031.1"/>
</dbReference>
<dbReference type="AlphaFoldDB" id="A0A8J3ZQ47"/>
<dbReference type="Pfam" id="PF19953">
    <property type="entry name" value="EACC1"/>
    <property type="match status" value="1"/>
</dbReference>
<sequence length="117" mass="12534">MRIDVSIPDTDDAEPVQSFFGWITADTELAGSIDVTRSSSAPGHMGALDIINVTLTHLVAISNLAMVYAAWRRSRPEVPTVVFRVGAVTVTASDASPETLDRLCETLRTALDTDDAS</sequence>
<gene>
    <name evidence="1" type="ORF">Voc01_026580</name>
</gene>
<proteinExistence type="predicted"/>
<dbReference type="InterPro" id="IPR045428">
    <property type="entry name" value="EACC1"/>
</dbReference>
<reference evidence="1" key="1">
    <citation type="submission" date="2021-01" db="EMBL/GenBank/DDBJ databases">
        <title>Whole genome shotgun sequence of Virgisporangium ochraceum NBRC 16418.</title>
        <authorList>
            <person name="Komaki H."/>
            <person name="Tamura T."/>
        </authorList>
    </citation>
    <scope>NUCLEOTIDE SEQUENCE</scope>
    <source>
        <strain evidence="1">NBRC 16418</strain>
    </source>
</reference>
<evidence type="ECO:0000313" key="1">
    <source>
        <dbReference type="EMBL" id="GIJ67741.1"/>
    </source>
</evidence>
<dbReference type="Proteomes" id="UP000635606">
    <property type="component" value="Unassembled WGS sequence"/>
</dbReference>
<protein>
    <submittedName>
        <fullName evidence="1">Uncharacterized protein</fullName>
    </submittedName>
</protein>